<dbReference type="PANTHER" id="PTHR47338">
    <property type="entry name" value="ZN(II)2CYS6 TRANSCRIPTION FACTOR (EUROFUNG)-RELATED"/>
    <property type="match status" value="1"/>
</dbReference>
<keyword evidence="5" id="KW-0539">Nucleus</keyword>
<dbReference type="Pfam" id="PF04082">
    <property type="entry name" value="Fungal_trans"/>
    <property type="match status" value="1"/>
</dbReference>
<dbReference type="GO" id="GO:0000981">
    <property type="term" value="F:DNA-binding transcription factor activity, RNA polymerase II-specific"/>
    <property type="evidence" value="ECO:0007669"/>
    <property type="project" value="InterPro"/>
</dbReference>
<dbReference type="InterPro" id="IPR007219">
    <property type="entry name" value="XnlR_reg_dom"/>
</dbReference>
<keyword evidence="2" id="KW-0479">Metal-binding</keyword>
<protein>
    <recommendedName>
        <fullName evidence="6">Xylanolytic transcriptional activator regulatory domain-containing protein</fullName>
    </recommendedName>
</protein>
<dbReference type="OrthoDB" id="1924787at2759"/>
<dbReference type="InterPro" id="IPR050815">
    <property type="entry name" value="TF_fung"/>
</dbReference>
<dbReference type="Proteomes" id="UP000799757">
    <property type="component" value="Unassembled WGS sequence"/>
</dbReference>
<accession>A0A6A6XT38</accession>
<dbReference type="EMBL" id="MU001761">
    <property type="protein sequence ID" value="KAF2799642.1"/>
    <property type="molecule type" value="Genomic_DNA"/>
</dbReference>
<dbReference type="GO" id="GO:0005634">
    <property type="term" value="C:nucleus"/>
    <property type="evidence" value="ECO:0007669"/>
    <property type="project" value="UniProtKB-SubCell"/>
</dbReference>
<evidence type="ECO:0000313" key="7">
    <source>
        <dbReference type="EMBL" id="KAF2799642.1"/>
    </source>
</evidence>
<dbReference type="PANTHER" id="PTHR47338:SF10">
    <property type="entry name" value="TRANSCRIPTION FACTOR DOMAIN-CONTAINING PROTEIN-RELATED"/>
    <property type="match status" value="1"/>
</dbReference>
<evidence type="ECO:0000256" key="5">
    <source>
        <dbReference type="ARBA" id="ARBA00023242"/>
    </source>
</evidence>
<dbReference type="CDD" id="cd12148">
    <property type="entry name" value="fungal_TF_MHR"/>
    <property type="match status" value="1"/>
</dbReference>
<reference evidence="7" key="1">
    <citation type="journal article" date="2020" name="Stud. Mycol.">
        <title>101 Dothideomycetes genomes: a test case for predicting lifestyles and emergence of pathogens.</title>
        <authorList>
            <person name="Haridas S."/>
            <person name="Albert R."/>
            <person name="Binder M."/>
            <person name="Bloem J."/>
            <person name="Labutti K."/>
            <person name="Salamov A."/>
            <person name="Andreopoulos B."/>
            <person name="Baker S."/>
            <person name="Barry K."/>
            <person name="Bills G."/>
            <person name="Bluhm B."/>
            <person name="Cannon C."/>
            <person name="Castanera R."/>
            <person name="Culley D."/>
            <person name="Daum C."/>
            <person name="Ezra D."/>
            <person name="Gonzalez J."/>
            <person name="Henrissat B."/>
            <person name="Kuo A."/>
            <person name="Liang C."/>
            <person name="Lipzen A."/>
            <person name="Lutzoni F."/>
            <person name="Magnuson J."/>
            <person name="Mondo S."/>
            <person name="Nolan M."/>
            <person name="Ohm R."/>
            <person name="Pangilinan J."/>
            <person name="Park H.-J."/>
            <person name="Ramirez L."/>
            <person name="Alfaro M."/>
            <person name="Sun H."/>
            <person name="Tritt A."/>
            <person name="Yoshinaga Y."/>
            <person name="Zwiers L.-H."/>
            <person name="Turgeon B."/>
            <person name="Goodwin S."/>
            <person name="Spatafora J."/>
            <person name="Crous P."/>
            <person name="Grigoriev I."/>
        </authorList>
    </citation>
    <scope>NUCLEOTIDE SEQUENCE</scope>
    <source>
        <strain evidence="7">CBS 109.77</strain>
    </source>
</reference>
<dbReference type="GO" id="GO:0008270">
    <property type="term" value="F:zinc ion binding"/>
    <property type="evidence" value="ECO:0007669"/>
    <property type="project" value="InterPro"/>
</dbReference>
<evidence type="ECO:0000256" key="1">
    <source>
        <dbReference type="ARBA" id="ARBA00004123"/>
    </source>
</evidence>
<proteinExistence type="predicted"/>
<sequence length="533" mass="61664">MPMSSHNLDIFNFLSQAVPEFWHNESNPYTTEALQRVPPPLPYSGPPMHSAGDPSWTFPRNQHFTQPLTPFGSEHAPSTLVCEADKTYSLDVPATTADDLIHLYFLRVQAFLPLFHRPQFYEKYVSLRKDEKYINLTKESAFLLYAMMALSARYSTSSSFVGVHIKDRGEIFVRKIGVLYNDLTACLDTTPPSLVLLQACILMAYYYRSCHTTTHSDPWPVKPCVQLAYKLGLHRLDTETIDHLCGDPNLPSPLQWVSMEEKRRVWWSIWELDAFDYVLHRRAREIDHTEVYVNLPVSDEAWFAGNPTPSALFNFNLSQCWKVLKRSENQDERAWFLICNYILVCAFDLDRQKFVTESNVEQLDTVVACFSLLVYEKLRTNLDSLVFDKNHYVKSNWKIVTQLMIQSTRIIVGLLHRRATSESMNAHSNFFENGTIKADWEDHVITDASIQTFQRPADEVLRICRAWPPEYIAFAPPMFIYNILGPEMMNFQVSRLLRQDPLEPSIQEELLILVLTHFARFWNIGGLITSMLA</sequence>
<organism evidence="7 8">
    <name type="scientific">Melanomma pulvis-pyrius CBS 109.77</name>
    <dbReference type="NCBI Taxonomy" id="1314802"/>
    <lineage>
        <taxon>Eukaryota</taxon>
        <taxon>Fungi</taxon>
        <taxon>Dikarya</taxon>
        <taxon>Ascomycota</taxon>
        <taxon>Pezizomycotina</taxon>
        <taxon>Dothideomycetes</taxon>
        <taxon>Pleosporomycetidae</taxon>
        <taxon>Pleosporales</taxon>
        <taxon>Melanommataceae</taxon>
        <taxon>Melanomma</taxon>
    </lineage>
</organism>
<evidence type="ECO:0000256" key="3">
    <source>
        <dbReference type="ARBA" id="ARBA00023015"/>
    </source>
</evidence>
<dbReference type="AlphaFoldDB" id="A0A6A6XT38"/>
<evidence type="ECO:0000256" key="2">
    <source>
        <dbReference type="ARBA" id="ARBA00022723"/>
    </source>
</evidence>
<comment type="subcellular location">
    <subcellularLocation>
        <location evidence="1">Nucleus</location>
    </subcellularLocation>
</comment>
<keyword evidence="4" id="KW-0804">Transcription</keyword>
<feature type="domain" description="Xylanolytic transcriptional activator regulatory" evidence="6">
    <location>
        <begin position="101"/>
        <end position="314"/>
    </location>
</feature>
<evidence type="ECO:0000256" key="4">
    <source>
        <dbReference type="ARBA" id="ARBA00023163"/>
    </source>
</evidence>
<keyword evidence="3" id="KW-0805">Transcription regulation</keyword>
<dbReference type="GO" id="GO:0006351">
    <property type="term" value="P:DNA-templated transcription"/>
    <property type="evidence" value="ECO:0007669"/>
    <property type="project" value="InterPro"/>
</dbReference>
<gene>
    <name evidence="7" type="ORF">K505DRAFT_265431</name>
</gene>
<keyword evidence="8" id="KW-1185">Reference proteome</keyword>
<dbReference type="GO" id="GO:0003677">
    <property type="term" value="F:DNA binding"/>
    <property type="evidence" value="ECO:0007669"/>
    <property type="project" value="InterPro"/>
</dbReference>
<name>A0A6A6XT38_9PLEO</name>
<evidence type="ECO:0000313" key="8">
    <source>
        <dbReference type="Proteomes" id="UP000799757"/>
    </source>
</evidence>
<evidence type="ECO:0000259" key="6">
    <source>
        <dbReference type="Pfam" id="PF04082"/>
    </source>
</evidence>